<dbReference type="InterPro" id="IPR043519">
    <property type="entry name" value="NT_sf"/>
</dbReference>
<dbReference type="PANTHER" id="PTHR43852">
    <property type="entry name" value="NUCLEOTIDYLTRANSFERASE"/>
    <property type="match status" value="1"/>
</dbReference>
<proteinExistence type="predicted"/>
<evidence type="ECO:0000313" key="2">
    <source>
        <dbReference type="EMBL" id="OKO90788.1"/>
    </source>
</evidence>
<dbReference type="InterPro" id="IPR041633">
    <property type="entry name" value="Polbeta"/>
</dbReference>
<dbReference type="SUPFAM" id="SSF81593">
    <property type="entry name" value="Nucleotidyltransferase substrate binding subunit/domain"/>
    <property type="match status" value="1"/>
</dbReference>
<accession>A0A1Q5SS20</accession>
<dbReference type="Gene3D" id="1.20.120.330">
    <property type="entry name" value="Nucleotidyltransferases domain 2"/>
    <property type="match status" value="1"/>
</dbReference>
<name>A0A1Q5SS20_9BACL</name>
<protein>
    <recommendedName>
        <fullName evidence="1">Polymerase beta nucleotidyltransferase domain-containing protein</fullName>
    </recommendedName>
</protein>
<dbReference type="Pfam" id="PF08780">
    <property type="entry name" value="NTase_sub_bind"/>
    <property type="match status" value="1"/>
</dbReference>
<dbReference type="PANTHER" id="PTHR43852:SF3">
    <property type="entry name" value="NUCLEOTIDYLTRANSFERASE"/>
    <property type="match status" value="1"/>
</dbReference>
<organism evidence="2 3">
    <name type="scientific">Geobacillus proteiniphilus</name>
    <dbReference type="NCBI Taxonomy" id="860353"/>
    <lineage>
        <taxon>Bacteria</taxon>
        <taxon>Bacillati</taxon>
        <taxon>Bacillota</taxon>
        <taxon>Bacilli</taxon>
        <taxon>Bacillales</taxon>
        <taxon>Anoxybacillaceae</taxon>
        <taxon>Geobacillus</taxon>
    </lineage>
</organism>
<dbReference type="AlphaFoldDB" id="A0A1Q5SS20"/>
<dbReference type="SUPFAM" id="SSF81301">
    <property type="entry name" value="Nucleotidyltransferase"/>
    <property type="match status" value="1"/>
</dbReference>
<reference evidence="2 3" key="1">
    <citation type="submission" date="2016-11" db="EMBL/GenBank/DDBJ databases">
        <authorList>
            <person name="Kadnikov V."/>
            <person name="Nazina T."/>
        </authorList>
    </citation>
    <scope>NUCLEOTIDE SEQUENCE [LARGE SCALE GENOMIC DNA]</scope>
    <source>
        <strain evidence="2 3">1017</strain>
    </source>
</reference>
<evidence type="ECO:0000259" key="1">
    <source>
        <dbReference type="Pfam" id="PF18765"/>
    </source>
</evidence>
<comment type="caution">
    <text evidence="2">The sequence shown here is derived from an EMBL/GenBank/DDBJ whole genome shotgun (WGS) entry which is preliminary data.</text>
</comment>
<dbReference type="CDD" id="cd05403">
    <property type="entry name" value="NT_KNTase_like"/>
    <property type="match status" value="1"/>
</dbReference>
<dbReference type="NCBIfam" id="TIGR01987">
    <property type="entry name" value="HI0074"/>
    <property type="match status" value="1"/>
</dbReference>
<feature type="domain" description="Polymerase beta nucleotidyltransferase" evidence="1">
    <location>
        <begin position="43"/>
        <end position="133"/>
    </location>
</feature>
<dbReference type="InterPro" id="IPR010235">
    <property type="entry name" value="HepT"/>
</dbReference>
<dbReference type="Pfam" id="PF18765">
    <property type="entry name" value="Polbeta"/>
    <property type="match status" value="1"/>
</dbReference>
<dbReference type="Gene3D" id="3.30.460.10">
    <property type="entry name" value="Beta Polymerase, domain 2"/>
    <property type="match status" value="1"/>
</dbReference>
<dbReference type="InterPro" id="IPR052930">
    <property type="entry name" value="TA_antitoxin_MntA"/>
</dbReference>
<dbReference type="Proteomes" id="UP000186030">
    <property type="component" value="Unassembled WGS sequence"/>
</dbReference>
<reference evidence="3" key="2">
    <citation type="submission" date="2017-01" db="EMBL/GenBank/DDBJ databases">
        <title>Genome sequencing and annotation of Geobacillus sp. 1017, a Hydrocarbon-Oxidizing Thermophilic Bacterium Isolated from a Heavy Oil Reservoir (China).</title>
        <authorList>
            <person name="Kadnikov V.V."/>
            <person name="Mardanov A.V."/>
            <person name="Poltaraus A.B."/>
            <person name="Sokolova D.S."/>
            <person name="Semenova E.M."/>
            <person name="Ravin N.V."/>
            <person name="Tourova T.P."/>
            <person name="Nazina T.N."/>
        </authorList>
    </citation>
    <scope>NUCLEOTIDE SEQUENCE [LARGE SCALE GENOMIC DNA]</scope>
    <source>
        <strain evidence="3">1017</strain>
    </source>
</reference>
<gene>
    <name evidence="2" type="ORF">BRO54_2924</name>
</gene>
<sequence length="274" mass="32773">MHRRSKPLRLPDYGIMKAKILETREERMAAQTRYGLERAVFRQLIHLFQRYADAIEEVILFGSRARGDDKKTSDIDIAIKFRKSKDLLHRLQSDLDELPIIYRIDLIDYDEIGNERLKTAIDKEGKTIFQTNERGKVMVTMSRLMDRFYDFERALAKLRQSAARDAQTDDLVVDATIQRFEFTYELAWKWMKLYLEYQGYSEVTSPRKTIREAFREGLIQDGETWLRMLEDRNRTSHTYDEETAMDIYERIRTHYIPLFDRLLDEMKQRLDSST</sequence>
<dbReference type="EMBL" id="MQMG01000043">
    <property type="protein sequence ID" value="OKO90788.1"/>
    <property type="molecule type" value="Genomic_DNA"/>
</dbReference>
<evidence type="ECO:0000313" key="3">
    <source>
        <dbReference type="Proteomes" id="UP000186030"/>
    </source>
</evidence>